<dbReference type="PANTHER" id="PTHR47642">
    <property type="entry name" value="ATP-DEPENDENT DNA HELICASE"/>
    <property type="match status" value="1"/>
</dbReference>
<dbReference type="InterPro" id="IPR036691">
    <property type="entry name" value="Endo/exonu/phosph_ase_sf"/>
</dbReference>
<dbReference type="SUPFAM" id="SSF56219">
    <property type="entry name" value="DNase I-like"/>
    <property type="match status" value="1"/>
</dbReference>
<dbReference type="AlphaFoldDB" id="A0A1D2MNM8"/>
<protein>
    <submittedName>
        <fullName evidence="1">ATP-dependent DNA helicase PIF1</fullName>
    </submittedName>
</protein>
<dbReference type="EMBL" id="LJIJ01000769">
    <property type="protein sequence ID" value="ODM94679.1"/>
    <property type="molecule type" value="Genomic_DNA"/>
</dbReference>
<dbReference type="GO" id="GO:0004386">
    <property type="term" value="F:helicase activity"/>
    <property type="evidence" value="ECO:0007669"/>
    <property type="project" value="UniProtKB-KW"/>
</dbReference>
<dbReference type="STRING" id="48709.A0A1D2MNM8"/>
<evidence type="ECO:0000313" key="2">
    <source>
        <dbReference type="Proteomes" id="UP000094527"/>
    </source>
</evidence>
<proteinExistence type="predicted"/>
<dbReference type="Gene3D" id="3.40.50.300">
    <property type="entry name" value="P-loop containing nucleotide triphosphate hydrolases"/>
    <property type="match status" value="1"/>
</dbReference>
<keyword evidence="1" id="KW-0547">Nucleotide-binding</keyword>
<comment type="caution">
    <text evidence="1">The sequence shown here is derived from an EMBL/GenBank/DDBJ whole genome shotgun (WGS) entry which is preliminary data.</text>
</comment>
<dbReference type="CDD" id="cd18809">
    <property type="entry name" value="SF1_C_RecD"/>
    <property type="match status" value="1"/>
</dbReference>
<keyword evidence="1" id="KW-0067">ATP-binding</keyword>
<sequence length="544" mass="62186">MTNLLDYYAMRPENMEEVTLAEFASMYNVSKINKSCSSSSETAAQDFSNKRQSTTSNNRVDQFLPPRFITTQDYHNMMRELNEKQRRLVLDLMHRLKRQETFYIFLSGGTASDAQKTKFLEYAKTLTVQQCSGLRYEVNLQVGAEYFISTNVDVSDGLFNGATGTLKLIEYGLTREGIAIPKRVWMDFKNPQIGITKRHAKRAYQVSKGYDVAWVPIERITMRISLTGRNRAVELIRTQIPLVAANAMTINKAQGSTIRQVVVSVRRNLSREQMYVACSRASSKIGLYIDGIFNPPNKPDDKKQQKVSSEMTRLRGSPLNMTIRFLQDYDDSFLKLYVHNIESYLRHFADLFADNCTKASDIIGIIEPQLLETDQLHTAEFEVAHRVNCSEKRNSEGVLLLKKNETEVYDIHNHTLRLAEGHCFFLTWKIGIVTFVLTYKSPKFSKRVYMENLASIIDGNEKVVVFGDININVLDGQSSAFMEVMKKFGMSSVLNLQEYTTNGLTNIDVCFTNLIGVSGWIYESLYSYHKPLCILIPKKICEIK</sequence>
<keyword evidence="2" id="KW-1185">Reference proteome</keyword>
<accession>A0A1D2MNM8</accession>
<dbReference type="OMA" id="ANAMTIN"/>
<organism evidence="1 2">
    <name type="scientific">Orchesella cincta</name>
    <name type="common">Springtail</name>
    <name type="synonym">Podura cincta</name>
    <dbReference type="NCBI Taxonomy" id="48709"/>
    <lineage>
        <taxon>Eukaryota</taxon>
        <taxon>Metazoa</taxon>
        <taxon>Ecdysozoa</taxon>
        <taxon>Arthropoda</taxon>
        <taxon>Hexapoda</taxon>
        <taxon>Collembola</taxon>
        <taxon>Entomobryomorpha</taxon>
        <taxon>Entomobryoidea</taxon>
        <taxon>Orchesellidae</taxon>
        <taxon>Orchesellinae</taxon>
        <taxon>Orchesella</taxon>
    </lineage>
</organism>
<keyword evidence="1" id="KW-0378">Hydrolase</keyword>
<dbReference type="InterPro" id="IPR051055">
    <property type="entry name" value="PIF1_helicase"/>
</dbReference>
<reference evidence="1 2" key="1">
    <citation type="journal article" date="2016" name="Genome Biol. Evol.">
        <title>Gene Family Evolution Reflects Adaptation to Soil Environmental Stressors in the Genome of the Collembolan Orchesella cincta.</title>
        <authorList>
            <person name="Faddeeva-Vakhrusheva A."/>
            <person name="Derks M.F."/>
            <person name="Anvar S.Y."/>
            <person name="Agamennone V."/>
            <person name="Suring W."/>
            <person name="Smit S."/>
            <person name="van Straalen N.M."/>
            <person name="Roelofs D."/>
        </authorList>
    </citation>
    <scope>NUCLEOTIDE SEQUENCE [LARGE SCALE GENOMIC DNA]</scope>
    <source>
        <tissue evidence="1">Mixed pool</tissue>
    </source>
</reference>
<name>A0A1D2MNM8_ORCCI</name>
<dbReference type="OrthoDB" id="7762548at2759"/>
<dbReference type="Gene3D" id="3.60.10.10">
    <property type="entry name" value="Endonuclease/exonuclease/phosphatase"/>
    <property type="match status" value="1"/>
</dbReference>
<dbReference type="InterPro" id="IPR027417">
    <property type="entry name" value="P-loop_NTPase"/>
</dbReference>
<gene>
    <name evidence="1" type="ORF">Ocin01_12004</name>
</gene>
<dbReference type="SUPFAM" id="SSF52540">
    <property type="entry name" value="P-loop containing nucleoside triphosphate hydrolases"/>
    <property type="match status" value="1"/>
</dbReference>
<keyword evidence="1" id="KW-0347">Helicase</keyword>
<dbReference type="Proteomes" id="UP000094527">
    <property type="component" value="Unassembled WGS sequence"/>
</dbReference>
<evidence type="ECO:0000313" key="1">
    <source>
        <dbReference type="EMBL" id="ODM94679.1"/>
    </source>
</evidence>
<dbReference type="PANTHER" id="PTHR47642:SF6">
    <property type="entry name" value="ATP-DEPENDENT DNA HELICASE"/>
    <property type="match status" value="1"/>
</dbReference>